<keyword evidence="3" id="KW-1185">Reference proteome</keyword>
<keyword evidence="1" id="KW-0732">Signal</keyword>
<dbReference type="STRING" id="48709.A0A1D2MI72"/>
<evidence type="ECO:0000313" key="2">
    <source>
        <dbReference type="EMBL" id="ODM92700.1"/>
    </source>
</evidence>
<proteinExistence type="predicted"/>
<gene>
    <name evidence="2" type="ORF">Ocin01_13985</name>
</gene>
<dbReference type="Proteomes" id="UP000094527">
    <property type="component" value="Unassembled WGS sequence"/>
</dbReference>
<evidence type="ECO:0000313" key="3">
    <source>
        <dbReference type="Proteomes" id="UP000094527"/>
    </source>
</evidence>
<dbReference type="OMA" id="ESKIATC"/>
<dbReference type="AlphaFoldDB" id="A0A1D2MI72"/>
<sequence length="373" mass="41904">MKCFNLSRRFGALLLLFIFCGGTGAQFLNSILKFPKSGVRTLRYLPLKHKKVTVSGYSAGAAFAMQLYLSYTKMFSGIALFHGVVYKCVEANQESFSGILGCVNGLTNLTKVIELTEDLADDGMIDPLKRLKKRRHYIEHGYNDEKFSFNNGRQIAQFFGQYSKHVRYQETSAIHGIATDTCGFSCGTPIYLNSGCLNCGRSAVYQGLSYIRKKKLYRTESKIATCYQGKGISGLYKFSQSEFLPKNAFGFASIPMEQYGYIYIPPRCEANSSFCSLHVAFHGCSTIQLFGHVPWHITCSGYLEVAAANNIIVLFPQAAIQLSDPYSYLGCWDFVGYTGELYGTKRGSQVRSVIKMISRIMTPPREDFDYYDY</sequence>
<protein>
    <submittedName>
        <fullName evidence="2">Poly(3-hydroxyalkanoate) depolymerase C</fullName>
    </submittedName>
</protein>
<dbReference type="InterPro" id="IPR029058">
    <property type="entry name" value="AB_hydrolase_fold"/>
</dbReference>
<dbReference type="EMBL" id="LJIJ01001174">
    <property type="protein sequence ID" value="ODM92700.1"/>
    <property type="molecule type" value="Genomic_DNA"/>
</dbReference>
<name>A0A1D2MI72_ORCCI</name>
<organism evidence="2 3">
    <name type="scientific">Orchesella cincta</name>
    <name type="common">Springtail</name>
    <name type="synonym">Podura cincta</name>
    <dbReference type="NCBI Taxonomy" id="48709"/>
    <lineage>
        <taxon>Eukaryota</taxon>
        <taxon>Metazoa</taxon>
        <taxon>Ecdysozoa</taxon>
        <taxon>Arthropoda</taxon>
        <taxon>Hexapoda</taxon>
        <taxon>Collembola</taxon>
        <taxon>Entomobryomorpha</taxon>
        <taxon>Entomobryoidea</taxon>
        <taxon>Orchesellidae</taxon>
        <taxon>Orchesellinae</taxon>
        <taxon>Orchesella</taxon>
    </lineage>
</organism>
<feature type="signal peptide" evidence="1">
    <location>
        <begin position="1"/>
        <end position="25"/>
    </location>
</feature>
<feature type="chain" id="PRO_5008904067" evidence="1">
    <location>
        <begin position="26"/>
        <end position="373"/>
    </location>
</feature>
<dbReference type="OrthoDB" id="6134934at2759"/>
<dbReference type="Gene3D" id="3.40.50.1820">
    <property type="entry name" value="alpha/beta hydrolase"/>
    <property type="match status" value="1"/>
</dbReference>
<accession>A0A1D2MI72</accession>
<evidence type="ECO:0000256" key="1">
    <source>
        <dbReference type="SAM" id="SignalP"/>
    </source>
</evidence>
<comment type="caution">
    <text evidence="2">The sequence shown here is derived from an EMBL/GenBank/DDBJ whole genome shotgun (WGS) entry which is preliminary data.</text>
</comment>
<reference evidence="2 3" key="1">
    <citation type="journal article" date="2016" name="Genome Biol. Evol.">
        <title>Gene Family Evolution Reflects Adaptation to Soil Environmental Stressors in the Genome of the Collembolan Orchesella cincta.</title>
        <authorList>
            <person name="Faddeeva-Vakhrusheva A."/>
            <person name="Derks M.F."/>
            <person name="Anvar S.Y."/>
            <person name="Agamennone V."/>
            <person name="Suring W."/>
            <person name="Smit S."/>
            <person name="van Straalen N.M."/>
            <person name="Roelofs D."/>
        </authorList>
    </citation>
    <scope>NUCLEOTIDE SEQUENCE [LARGE SCALE GENOMIC DNA]</scope>
    <source>
        <tissue evidence="2">Mixed pool</tissue>
    </source>
</reference>
<dbReference type="SUPFAM" id="SSF53474">
    <property type="entry name" value="alpha/beta-Hydrolases"/>
    <property type="match status" value="1"/>
</dbReference>